<proteinExistence type="inferred from homology"/>
<reference evidence="3" key="1">
    <citation type="submission" date="2023-03" db="EMBL/GenBank/DDBJ databases">
        <title>Massive genome expansion in bonnet fungi (Mycena s.s.) driven by repeated elements and novel gene families across ecological guilds.</title>
        <authorList>
            <consortium name="Lawrence Berkeley National Laboratory"/>
            <person name="Harder C.B."/>
            <person name="Miyauchi S."/>
            <person name="Viragh M."/>
            <person name="Kuo A."/>
            <person name="Thoen E."/>
            <person name="Andreopoulos B."/>
            <person name="Lu D."/>
            <person name="Skrede I."/>
            <person name="Drula E."/>
            <person name="Henrissat B."/>
            <person name="Morin E."/>
            <person name="Kohler A."/>
            <person name="Barry K."/>
            <person name="LaButti K."/>
            <person name="Morin E."/>
            <person name="Salamov A."/>
            <person name="Lipzen A."/>
            <person name="Mereny Z."/>
            <person name="Hegedus B."/>
            <person name="Baldrian P."/>
            <person name="Stursova M."/>
            <person name="Weitz H."/>
            <person name="Taylor A."/>
            <person name="Grigoriev I.V."/>
            <person name="Nagy L.G."/>
            <person name="Martin F."/>
            <person name="Kauserud H."/>
        </authorList>
    </citation>
    <scope>NUCLEOTIDE SEQUENCE</scope>
    <source>
        <strain evidence="3">CBHHK002</strain>
    </source>
</reference>
<comment type="caution">
    <text evidence="3">The sequence shown here is derived from an EMBL/GenBank/DDBJ whole genome shotgun (WGS) entry which is preliminary data.</text>
</comment>
<evidence type="ECO:0000256" key="1">
    <source>
        <dbReference type="ARBA" id="ARBA00005445"/>
    </source>
</evidence>
<feature type="non-terminal residue" evidence="3">
    <location>
        <position position="1"/>
    </location>
</feature>
<gene>
    <name evidence="3" type="ORF">DFH08DRAFT_705449</name>
</gene>
<dbReference type="AlphaFoldDB" id="A0AAD6ZTM6"/>
<evidence type="ECO:0000313" key="3">
    <source>
        <dbReference type="EMBL" id="KAJ7337407.1"/>
    </source>
</evidence>
<sequence>VVALGPAAVNLRSAANHAILAKSGVSTVPPSVITGSVGVSPIAATGLTGFSPTVDSTGQFSTSAQVTGKLFAASYSAPTPSTLTVAIGDMGTAFTDAAGRVNPNFTNLGSGAIGGRILTPGLYNWSSAVGIGSDVIILGGLLSGATDTWIFQVSGGLSIAAGARVILAGGARTSNIVWVVSGTISATAGAHLEDVILGKSSITLLTGATANSRLLSQTTVVLQKVCARMLSSSGTFLLISRIGHCHQLSYLVNCVRNKGQYPNHAV</sequence>
<dbReference type="InterPro" id="IPR021884">
    <property type="entry name" value="Ice-bd_prot"/>
</dbReference>
<comment type="similarity">
    <text evidence="1">Belongs to the ice-binding protein family.</text>
</comment>
<organism evidence="3 4">
    <name type="scientific">Mycena albidolilacea</name>
    <dbReference type="NCBI Taxonomy" id="1033008"/>
    <lineage>
        <taxon>Eukaryota</taxon>
        <taxon>Fungi</taxon>
        <taxon>Dikarya</taxon>
        <taxon>Basidiomycota</taxon>
        <taxon>Agaricomycotina</taxon>
        <taxon>Agaricomycetes</taxon>
        <taxon>Agaricomycetidae</taxon>
        <taxon>Agaricales</taxon>
        <taxon>Marasmiineae</taxon>
        <taxon>Mycenaceae</taxon>
        <taxon>Mycena</taxon>
    </lineage>
</organism>
<name>A0AAD6ZTM6_9AGAR</name>
<dbReference type="Pfam" id="PF11999">
    <property type="entry name" value="Ice_binding"/>
    <property type="match status" value="1"/>
</dbReference>
<dbReference type="Proteomes" id="UP001218218">
    <property type="component" value="Unassembled WGS sequence"/>
</dbReference>
<keyword evidence="4" id="KW-1185">Reference proteome</keyword>
<accession>A0AAD6ZTM6</accession>
<dbReference type="EMBL" id="JARIHO010000029">
    <property type="protein sequence ID" value="KAJ7337407.1"/>
    <property type="molecule type" value="Genomic_DNA"/>
</dbReference>
<evidence type="ECO:0000313" key="4">
    <source>
        <dbReference type="Proteomes" id="UP001218218"/>
    </source>
</evidence>
<keyword evidence="2" id="KW-0732">Signal</keyword>
<evidence type="ECO:0000256" key="2">
    <source>
        <dbReference type="ARBA" id="ARBA00022729"/>
    </source>
</evidence>
<protein>
    <submittedName>
        <fullName evidence="3">Antifreeze protein</fullName>
    </submittedName>
</protein>